<gene>
    <name evidence="1" type="ORF">K3G42_026685</name>
</gene>
<evidence type="ECO:0000313" key="2">
    <source>
        <dbReference type="Proteomes" id="UP000827872"/>
    </source>
</evidence>
<comment type="caution">
    <text evidence="1">The sequence shown here is derived from an EMBL/GenBank/DDBJ whole genome shotgun (WGS) entry which is preliminary data.</text>
</comment>
<proteinExistence type="predicted"/>
<sequence length="141" mass="15545">MAGWGKAPKLALGLPDSGLKVNLSVVASGVKLRDFLVANETFSDFLHWNTSLPRFAVDEILNSKVNLERIITSGYQMRMKDLCNSTKLSEFLMISNPAVAMASDALICLMPKDKLASAEKVFQANLDIVKPFMWCIVVLPI</sequence>
<organism evidence="1 2">
    <name type="scientific">Sphaerodactylus townsendi</name>
    <dbReference type="NCBI Taxonomy" id="933632"/>
    <lineage>
        <taxon>Eukaryota</taxon>
        <taxon>Metazoa</taxon>
        <taxon>Chordata</taxon>
        <taxon>Craniata</taxon>
        <taxon>Vertebrata</taxon>
        <taxon>Euteleostomi</taxon>
        <taxon>Lepidosauria</taxon>
        <taxon>Squamata</taxon>
        <taxon>Bifurcata</taxon>
        <taxon>Gekkota</taxon>
        <taxon>Sphaerodactylidae</taxon>
        <taxon>Sphaerodactylus</taxon>
    </lineage>
</organism>
<protein>
    <submittedName>
        <fullName evidence="1">Uncharacterized protein</fullName>
    </submittedName>
</protein>
<dbReference type="EMBL" id="CM037620">
    <property type="protein sequence ID" value="KAH7995613.1"/>
    <property type="molecule type" value="Genomic_DNA"/>
</dbReference>
<dbReference type="Proteomes" id="UP000827872">
    <property type="component" value="Linkage Group LG07"/>
</dbReference>
<reference evidence="1" key="1">
    <citation type="submission" date="2021-08" db="EMBL/GenBank/DDBJ databases">
        <title>The first chromosome-level gecko genome reveals the dynamic sex chromosomes of Neotropical dwarf geckos (Sphaerodactylidae: Sphaerodactylus).</title>
        <authorList>
            <person name="Pinto B.J."/>
            <person name="Keating S.E."/>
            <person name="Gamble T."/>
        </authorList>
    </citation>
    <scope>NUCLEOTIDE SEQUENCE</scope>
    <source>
        <strain evidence="1">TG3544</strain>
    </source>
</reference>
<accession>A0ACB8ESS1</accession>
<evidence type="ECO:0000313" key="1">
    <source>
        <dbReference type="EMBL" id="KAH7995613.1"/>
    </source>
</evidence>
<keyword evidence="2" id="KW-1185">Reference proteome</keyword>
<name>A0ACB8ESS1_9SAUR</name>